<protein>
    <recommendedName>
        <fullName evidence="6">Rrf2 family transcriptional regulator</fullName>
    </recommendedName>
</protein>
<dbReference type="EMBL" id="LXKA01000371">
    <property type="protein sequence ID" value="OAJ52637.1"/>
    <property type="molecule type" value="Genomic_DNA"/>
</dbReference>
<dbReference type="EMBL" id="LXJZ01000231">
    <property type="protein sequence ID" value="OAJ52488.1"/>
    <property type="molecule type" value="Genomic_DNA"/>
</dbReference>
<dbReference type="Proteomes" id="UP000077961">
    <property type="component" value="Unassembled WGS sequence"/>
</dbReference>
<dbReference type="InterPro" id="IPR036388">
    <property type="entry name" value="WH-like_DNA-bd_sf"/>
</dbReference>
<dbReference type="AlphaFoldDB" id="A0A1A9MXR8"/>
<accession>A0A1A9MXR8</accession>
<dbReference type="SUPFAM" id="SSF46785">
    <property type="entry name" value="Winged helix' DNA-binding domain"/>
    <property type="match status" value="1"/>
</dbReference>
<dbReference type="GO" id="GO:0005829">
    <property type="term" value="C:cytosol"/>
    <property type="evidence" value="ECO:0007669"/>
    <property type="project" value="TreeGrafter"/>
</dbReference>
<dbReference type="InterPro" id="IPR030489">
    <property type="entry name" value="TR_Rrf2-type_CS"/>
</dbReference>
<name>A0A1A9MXR8_9BURK</name>
<dbReference type="STRING" id="1462993.A6V36_13845"/>
<dbReference type="InterPro" id="IPR036390">
    <property type="entry name" value="WH_DNA-bd_sf"/>
</dbReference>
<dbReference type="PROSITE" id="PS01332">
    <property type="entry name" value="HTH_RRF2_1"/>
    <property type="match status" value="1"/>
</dbReference>
<evidence type="ECO:0000313" key="2">
    <source>
        <dbReference type="EMBL" id="OAJ52488.1"/>
    </source>
</evidence>
<reference evidence="4 5" key="1">
    <citation type="submission" date="2016-04" db="EMBL/GenBank/DDBJ databases">
        <title>Reclassification of Paraburkholderia panaciterrae (Farh et al. 2015) Dobritsa &amp; Samadpour 2016 as a later homotypic synonym of Paraburkholderia ginsengiterrae (Farh et al. 2015) Dobritsa &amp; Samadpour 2016.</title>
        <authorList>
            <person name="Dobritsa A.P."/>
            <person name="Kutumbaka K."/>
            <person name="Samadpour M."/>
        </authorList>
    </citation>
    <scope>NUCLEOTIDE SEQUENCE [LARGE SCALE GENOMIC DNA]</scope>
    <source>
        <strain evidence="3 5">DCY85</strain>
        <strain evidence="2 4">DCY85-1</strain>
    </source>
</reference>
<evidence type="ECO:0000256" key="1">
    <source>
        <dbReference type="SAM" id="MobiDB-lite"/>
    </source>
</evidence>
<feature type="region of interest" description="Disordered" evidence="1">
    <location>
        <begin position="126"/>
        <end position="152"/>
    </location>
</feature>
<dbReference type="GO" id="GO:0003700">
    <property type="term" value="F:DNA-binding transcription factor activity"/>
    <property type="evidence" value="ECO:0007669"/>
    <property type="project" value="TreeGrafter"/>
</dbReference>
<evidence type="ECO:0000313" key="3">
    <source>
        <dbReference type="EMBL" id="OAJ52637.1"/>
    </source>
</evidence>
<sequence>MLSLALADAEHVERVSSSTLAKGIGANPSFLRKLIVPLVREGLVSAASGRDGGVRLGRSPDTITLCDIYRAVIGEKSIWSPREDVPHQCLVSSNVEQFFRSLADQANEAVYEVLEKQTLAQSLDALRSMNATTPKRVRSTSTRPRPKPPQVG</sequence>
<gene>
    <name evidence="2" type="ORF">A6V36_13845</name>
    <name evidence="3" type="ORF">A6V37_09360</name>
</gene>
<organism evidence="3 5">
    <name type="scientific">Paraburkholderia ginsengiterrae</name>
    <dbReference type="NCBI Taxonomy" id="1462993"/>
    <lineage>
        <taxon>Bacteria</taxon>
        <taxon>Pseudomonadati</taxon>
        <taxon>Pseudomonadota</taxon>
        <taxon>Betaproteobacteria</taxon>
        <taxon>Burkholderiales</taxon>
        <taxon>Burkholderiaceae</taxon>
        <taxon>Paraburkholderia</taxon>
    </lineage>
</organism>
<dbReference type="PROSITE" id="PS51197">
    <property type="entry name" value="HTH_RRF2_2"/>
    <property type="match status" value="1"/>
</dbReference>
<dbReference type="PANTHER" id="PTHR33221">
    <property type="entry name" value="WINGED HELIX-TURN-HELIX TRANSCRIPTIONAL REGULATOR, RRF2 FAMILY"/>
    <property type="match status" value="1"/>
</dbReference>
<evidence type="ECO:0000313" key="5">
    <source>
        <dbReference type="Proteomes" id="UP000078116"/>
    </source>
</evidence>
<dbReference type="Gene3D" id="1.10.10.10">
    <property type="entry name" value="Winged helix-like DNA-binding domain superfamily/Winged helix DNA-binding domain"/>
    <property type="match status" value="1"/>
</dbReference>
<dbReference type="Proteomes" id="UP000078116">
    <property type="component" value="Unassembled WGS sequence"/>
</dbReference>
<dbReference type="InterPro" id="IPR000944">
    <property type="entry name" value="Tscrpt_reg_Rrf2"/>
</dbReference>
<keyword evidence="4" id="KW-1185">Reference proteome</keyword>
<proteinExistence type="predicted"/>
<comment type="caution">
    <text evidence="3">The sequence shown here is derived from an EMBL/GenBank/DDBJ whole genome shotgun (WGS) entry which is preliminary data.</text>
</comment>
<dbReference type="PANTHER" id="PTHR33221:SF15">
    <property type="entry name" value="HTH-TYPE TRANSCRIPTIONAL REGULATOR YWGB-RELATED"/>
    <property type="match status" value="1"/>
</dbReference>
<dbReference type="Pfam" id="PF02082">
    <property type="entry name" value="Rrf2"/>
    <property type="match status" value="1"/>
</dbReference>
<evidence type="ECO:0008006" key="6">
    <source>
        <dbReference type="Google" id="ProtNLM"/>
    </source>
</evidence>
<evidence type="ECO:0000313" key="4">
    <source>
        <dbReference type="Proteomes" id="UP000077961"/>
    </source>
</evidence>